<gene>
    <name evidence="2" type="ORF">DWU98_09350</name>
</gene>
<evidence type="ECO:0000313" key="3">
    <source>
        <dbReference type="Proteomes" id="UP000254258"/>
    </source>
</evidence>
<evidence type="ECO:0000256" key="1">
    <source>
        <dbReference type="SAM" id="MobiDB-lite"/>
    </source>
</evidence>
<name>A0A370X1K2_9GAMM</name>
<protein>
    <submittedName>
        <fullName evidence="2">Uncharacterized protein</fullName>
    </submittedName>
</protein>
<dbReference type="EMBL" id="QRBE01000004">
    <property type="protein sequence ID" value="RDS82232.1"/>
    <property type="molecule type" value="Genomic_DNA"/>
</dbReference>
<dbReference type="Proteomes" id="UP000254258">
    <property type="component" value="Unassembled WGS sequence"/>
</dbReference>
<keyword evidence="3" id="KW-1185">Reference proteome</keyword>
<sequence length="63" mass="7223">MIRSVPDKPSWVNTASKKRQGADQSVKLSTMLTMFDWDIEWNLLISSVRGGSWCDDGHSQRIR</sequence>
<accession>A0A370X1K2</accession>
<organism evidence="2 3">
    <name type="scientific">Dyella monticola</name>
    <dbReference type="NCBI Taxonomy" id="1927958"/>
    <lineage>
        <taxon>Bacteria</taxon>
        <taxon>Pseudomonadati</taxon>
        <taxon>Pseudomonadota</taxon>
        <taxon>Gammaproteobacteria</taxon>
        <taxon>Lysobacterales</taxon>
        <taxon>Rhodanobacteraceae</taxon>
        <taxon>Dyella</taxon>
    </lineage>
</organism>
<dbReference type="AlphaFoldDB" id="A0A370X1K2"/>
<evidence type="ECO:0000313" key="2">
    <source>
        <dbReference type="EMBL" id="RDS82232.1"/>
    </source>
</evidence>
<proteinExistence type="predicted"/>
<comment type="caution">
    <text evidence="2">The sequence shown here is derived from an EMBL/GenBank/DDBJ whole genome shotgun (WGS) entry which is preliminary data.</text>
</comment>
<reference evidence="2 3" key="1">
    <citation type="submission" date="2018-07" db="EMBL/GenBank/DDBJ databases">
        <title>Dyella monticola sp. nov. and Dyella psychrodurans sp. nov. isolated from monsoon evergreen broad-leaved forest soil of Dinghu Mountain, China.</title>
        <authorList>
            <person name="Gao Z."/>
            <person name="Qiu L."/>
        </authorList>
    </citation>
    <scope>NUCLEOTIDE SEQUENCE [LARGE SCALE GENOMIC DNA]</scope>
    <source>
        <strain evidence="2 3">4G-K06</strain>
    </source>
</reference>
<feature type="region of interest" description="Disordered" evidence="1">
    <location>
        <begin position="1"/>
        <end position="22"/>
    </location>
</feature>